<dbReference type="KEGG" id="osu:NT6N_05680"/>
<sequence>MNRLPPAYSPEFKQQTEATRALWKSALIPLFTLLGFIILWGIMAATGMDDPSGLLTTMLWVQGITTLICWVSFSVVIKKRLRGPSMVILIIFFPIIQICVQFAVFFVGCLGVINTTGT</sequence>
<protein>
    <recommendedName>
        <fullName evidence="3">DUF805 domain-containing protein</fullName>
    </recommendedName>
</protein>
<proteinExistence type="predicted"/>
<accession>A0AAT9FHS3</accession>
<feature type="transmembrane region" description="Helical" evidence="1">
    <location>
        <begin position="57"/>
        <end position="77"/>
    </location>
</feature>
<keyword evidence="1" id="KW-0812">Transmembrane</keyword>
<dbReference type="EMBL" id="AP026866">
    <property type="protein sequence ID" value="BDS05528.1"/>
    <property type="molecule type" value="Genomic_DNA"/>
</dbReference>
<evidence type="ECO:0000313" key="2">
    <source>
        <dbReference type="EMBL" id="BDS05528.1"/>
    </source>
</evidence>
<keyword evidence="1" id="KW-0472">Membrane</keyword>
<feature type="transmembrane region" description="Helical" evidence="1">
    <location>
        <begin position="21"/>
        <end position="45"/>
    </location>
</feature>
<organism evidence="2">
    <name type="scientific">Oceaniferula spumae</name>
    <dbReference type="NCBI Taxonomy" id="2979115"/>
    <lineage>
        <taxon>Bacteria</taxon>
        <taxon>Pseudomonadati</taxon>
        <taxon>Verrucomicrobiota</taxon>
        <taxon>Verrucomicrobiia</taxon>
        <taxon>Verrucomicrobiales</taxon>
        <taxon>Verrucomicrobiaceae</taxon>
        <taxon>Oceaniferula</taxon>
    </lineage>
</organism>
<dbReference type="AlphaFoldDB" id="A0AAT9FHS3"/>
<gene>
    <name evidence="2" type="ORF">NT6N_05680</name>
</gene>
<reference evidence="2" key="1">
    <citation type="submission" date="2024-07" db="EMBL/GenBank/DDBJ databases">
        <title>Complete genome sequence of Verrucomicrobiaceae bacterium NT6N.</title>
        <authorList>
            <person name="Huang C."/>
            <person name="Takami H."/>
            <person name="Hamasaki K."/>
        </authorList>
    </citation>
    <scope>NUCLEOTIDE SEQUENCE</scope>
    <source>
        <strain evidence="2">NT6N</strain>
    </source>
</reference>
<feature type="transmembrane region" description="Helical" evidence="1">
    <location>
        <begin position="89"/>
        <end position="113"/>
    </location>
</feature>
<name>A0AAT9FHS3_9BACT</name>
<keyword evidence="1" id="KW-1133">Transmembrane helix</keyword>
<evidence type="ECO:0008006" key="3">
    <source>
        <dbReference type="Google" id="ProtNLM"/>
    </source>
</evidence>
<evidence type="ECO:0000256" key="1">
    <source>
        <dbReference type="SAM" id="Phobius"/>
    </source>
</evidence>